<dbReference type="Pfam" id="PF16177">
    <property type="entry name" value="ACAS_N"/>
    <property type="match status" value="1"/>
</dbReference>
<evidence type="ECO:0000259" key="5">
    <source>
        <dbReference type="Pfam" id="PF00501"/>
    </source>
</evidence>
<dbReference type="PANTHER" id="PTHR42921:SF1">
    <property type="entry name" value="ACETOACETYL-COA SYNTHETASE"/>
    <property type="match status" value="1"/>
</dbReference>
<evidence type="ECO:0000313" key="7">
    <source>
        <dbReference type="EMBL" id="SMC06240.1"/>
    </source>
</evidence>
<dbReference type="SUPFAM" id="SSF56801">
    <property type="entry name" value="Acetyl-CoA synthetase-like"/>
    <property type="match status" value="1"/>
</dbReference>
<comment type="similarity">
    <text evidence="1">Belongs to the ATP-dependent AMP-binding enzyme family.</text>
</comment>
<dbReference type="InterPro" id="IPR020845">
    <property type="entry name" value="AMP-binding_CS"/>
</dbReference>
<feature type="domain" description="AMP-dependent synthetase/ligase" evidence="5">
    <location>
        <begin position="99"/>
        <end position="468"/>
    </location>
</feature>
<dbReference type="STRING" id="28034.BFX07_11675"/>
<keyword evidence="8" id="KW-1185">Reference proteome</keyword>
<dbReference type="InterPro" id="IPR000873">
    <property type="entry name" value="AMP-dep_synth/lig_dom"/>
</dbReference>
<dbReference type="EMBL" id="FWWY01000001">
    <property type="protein sequence ID" value="SMC06240.1"/>
    <property type="molecule type" value="Genomic_DNA"/>
</dbReference>
<keyword evidence="2" id="KW-0436">Ligase</keyword>
<dbReference type="OrthoDB" id="9778383at2"/>
<dbReference type="Proteomes" id="UP000192660">
    <property type="component" value="Unassembled WGS sequence"/>
</dbReference>
<accession>A0A1W1WJN2</accession>
<evidence type="ECO:0000256" key="4">
    <source>
        <dbReference type="ARBA" id="ARBA00022840"/>
    </source>
</evidence>
<organism evidence="7 8">
    <name type="scientific">Sulfobacillus thermosulfidooxidans (strain DSM 9293 / VKM B-1269 / AT-1)</name>
    <dbReference type="NCBI Taxonomy" id="929705"/>
    <lineage>
        <taxon>Bacteria</taxon>
        <taxon>Bacillati</taxon>
        <taxon>Bacillota</taxon>
        <taxon>Clostridia</taxon>
        <taxon>Eubacteriales</taxon>
        <taxon>Clostridiales Family XVII. Incertae Sedis</taxon>
        <taxon>Sulfobacillus</taxon>
    </lineage>
</organism>
<protein>
    <submittedName>
        <fullName evidence="7">Acetoacetyl-CoA synthetase</fullName>
    </submittedName>
</protein>
<dbReference type="GO" id="GO:0030729">
    <property type="term" value="F:acetoacetate-CoA ligase activity"/>
    <property type="evidence" value="ECO:0007669"/>
    <property type="project" value="InterPro"/>
</dbReference>
<dbReference type="AlphaFoldDB" id="A0A1W1WJN2"/>
<dbReference type="GO" id="GO:0006629">
    <property type="term" value="P:lipid metabolic process"/>
    <property type="evidence" value="ECO:0007669"/>
    <property type="project" value="InterPro"/>
</dbReference>
<evidence type="ECO:0000256" key="3">
    <source>
        <dbReference type="ARBA" id="ARBA00022741"/>
    </source>
</evidence>
<keyword evidence="4" id="KW-0067">ATP-binding</keyword>
<dbReference type="PANTHER" id="PTHR42921">
    <property type="entry name" value="ACETOACETYL-COA SYNTHETASE"/>
    <property type="match status" value="1"/>
</dbReference>
<dbReference type="InterPro" id="IPR005914">
    <property type="entry name" value="Acac_CoA_synth"/>
</dbReference>
<keyword evidence="3" id="KW-0547">Nucleotide-binding</keyword>
<evidence type="ECO:0000259" key="6">
    <source>
        <dbReference type="Pfam" id="PF16177"/>
    </source>
</evidence>
<dbReference type="RefSeq" id="WP_020373266.1">
    <property type="nucleotide sequence ID" value="NZ_FWWY01000001.1"/>
</dbReference>
<evidence type="ECO:0000256" key="1">
    <source>
        <dbReference type="ARBA" id="ARBA00006432"/>
    </source>
</evidence>
<evidence type="ECO:0000256" key="2">
    <source>
        <dbReference type="ARBA" id="ARBA00022598"/>
    </source>
</evidence>
<name>A0A1W1WJN2_SULTA</name>
<sequence>MTIEHRGRILWEPSQEIRKTANITQYQHWLQQHYGVNAENYHDLWNWSVNHIDDFWASIWHYFDIMAEHGYSTVRTGETMPDVHWFDGAQLNYAQHALRYANEGPAVIFRREDGYQIEWSWQELEEHVRRLRGALVELGVQAGDRVVGYLPNIPQSVAAFLAAASLGAVWSSCSPDFGFQAVMDRFQQIEPTILFAVDGYFYNGKAHNRIPVVEKLQENLPSLRATILVPYLNPLAQHEQMLSFDKLTSSEPLNFLPVPFEHPLWILYSSGTTGLPKPIVQGHGGILLSHLMALTFHLDLSRKDRFMWFTTTGWMMWNIVVSGLLLGTTIVLYDGSPAYPHADVLWQLAEEVQLSFFGTSAAYVSMCQKAGVIPRHRNLKSLRAIGSTGSPLTPENFEWIYENVSPTVWLTSLSGGTDVCSAVVGGVPTLPVRSGEIQCRYLGSKVEAFDPEGHAIFNEVGELVLTEPIPSMPLYFYGDEAKERYRASYFDMYPGVWRHGDWILIHEDGSVVIYGRSDATINRGGVRMGTSEFYRVVEDDPRIVDSIIVDLSTPEHPNGLLLLVVVAPSYSFDETLEKDLRSRLREALSPRHVPDKILAIPEVPKTLNGKKMEVPLKRLLGGIPQEKAFNPGTMMNPQAMDFIIQHVKPLVRS</sequence>
<dbReference type="NCBIfam" id="TIGR01217">
    <property type="entry name" value="ac_ac_CoA_syn"/>
    <property type="match status" value="1"/>
</dbReference>
<proteinExistence type="inferred from homology"/>
<dbReference type="NCBIfam" id="NF002937">
    <property type="entry name" value="PRK03584.1"/>
    <property type="match status" value="1"/>
</dbReference>
<dbReference type="InterPro" id="IPR032387">
    <property type="entry name" value="ACAS_N"/>
</dbReference>
<evidence type="ECO:0000313" key="8">
    <source>
        <dbReference type="Proteomes" id="UP000192660"/>
    </source>
</evidence>
<dbReference type="Gene3D" id="3.40.50.12780">
    <property type="entry name" value="N-terminal domain of ligase-like"/>
    <property type="match status" value="1"/>
</dbReference>
<dbReference type="InterPro" id="IPR042099">
    <property type="entry name" value="ANL_N_sf"/>
</dbReference>
<dbReference type="PROSITE" id="PS00455">
    <property type="entry name" value="AMP_BINDING"/>
    <property type="match status" value="1"/>
</dbReference>
<dbReference type="Pfam" id="PF00501">
    <property type="entry name" value="AMP-binding"/>
    <property type="match status" value="1"/>
</dbReference>
<gene>
    <name evidence="7" type="ORF">SAMN00768000_2704</name>
</gene>
<dbReference type="GO" id="GO:0005524">
    <property type="term" value="F:ATP binding"/>
    <property type="evidence" value="ECO:0007669"/>
    <property type="project" value="UniProtKB-KW"/>
</dbReference>
<reference evidence="8" key="1">
    <citation type="submission" date="2017-04" db="EMBL/GenBank/DDBJ databases">
        <authorList>
            <person name="Varghese N."/>
            <person name="Submissions S."/>
        </authorList>
    </citation>
    <scope>NUCLEOTIDE SEQUENCE [LARGE SCALE GENOMIC DNA]</scope>
    <source>
        <strain evidence="8">DSM 9293</strain>
    </source>
</reference>
<dbReference type="Gene3D" id="3.30.300.30">
    <property type="match status" value="1"/>
</dbReference>
<dbReference type="InterPro" id="IPR045851">
    <property type="entry name" value="AMP-bd_C_sf"/>
</dbReference>
<feature type="domain" description="Acetyl-coenzyme A synthetase N-terminal" evidence="6">
    <location>
        <begin position="41"/>
        <end position="97"/>
    </location>
</feature>